<dbReference type="GO" id="GO:0005524">
    <property type="term" value="F:ATP binding"/>
    <property type="evidence" value="ECO:0007669"/>
    <property type="project" value="UniProtKB-KW"/>
</dbReference>
<dbReference type="AlphaFoldDB" id="A0A3B1E3B1"/>
<protein>
    <recommendedName>
        <fullName evidence="6">Protein kinase domain-containing protein</fullName>
    </recommendedName>
</protein>
<dbReference type="SUPFAM" id="SSF56112">
    <property type="entry name" value="Protein kinase-like (PK-like)"/>
    <property type="match status" value="1"/>
</dbReference>
<evidence type="ECO:0000256" key="2">
    <source>
        <dbReference type="ARBA" id="ARBA00022741"/>
    </source>
</evidence>
<evidence type="ECO:0000256" key="3">
    <source>
        <dbReference type="ARBA" id="ARBA00022777"/>
    </source>
</evidence>
<organism evidence="7">
    <name type="scientific">hydrothermal vent metagenome</name>
    <dbReference type="NCBI Taxonomy" id="652676"/>
    <lineage>
        <taxon>unclassified sequences</taxon>
        <taxon>metagenomes</taxon>
        <taxon>ecological metagenomes</taxon>
    </lineage>
</organism>
<dbReference type="Gene3D" id="3.30.200.20">
    <property type="entry name" value="Phosphorylase Kinase, domain 1"/>
    <property type="match status" value="1"/>
</dbReference>
<gene>
    <name evidence="7" type="ORF">MNBD_PLANCTO03-2121</name>
</gene>
<keyword evidence="4" id="KW-0067">ATP-binding</keyword>
<dbReference type="PANTHER" id="PTHR43289">
    <property type="entry name" value="MITOGEN-ACTIVATED PROTEIN KINASE KINASE KINASE 20-RELATED"/>
    <property type="match status" value="1"/>
</dbReference>
<evidence type="ECO:0000313" key="7">
    <source>
        <dbReference type="EMBL" id="VAX36657.1"/>
    </source>
</evidence>
<feature type="domain" description="Protein kinase" evidence="6">
    <location>
        <begin position="87"/>
        <end position="171"/>
    </location>
</feature>
<sequence>MRDRVDAHDCPSHDLLDAFARGESLDDPAAAHIASCETCQHAVEEIHTNNSFLEIFAGVLPDGRSGGSGSGGGREGESPPPDVLPGYRIEGEIYRGGQGIVYRATQIRTKRPVAFKMLLRGSLATTRQRLRFEREAEIVAALRHPGIVTVYDAGYLEDGRFGFAMELIEGV</sequence>
<accession>A0A3B1E3B1</accession>
<evidence type="ECO:0000256" key="1">
    <source>
        <dbReference type="ARBA" id="ARBA00022679"/>
    </source>
</evidence>
<dbReference type="EMBL" id="UOGK01000075">
    <property type="protein sequence ID" value="VAX36657.1"/>
    <property type="molecule type" value="Genomic_DNA"/>
</dbReference>
<keyword evidence="3" id="KW-0418">Kinase</keyword>
<dbReference type="PANTHER" id="PTHR43289:SF6">
    <property type="entry name" value="SERINE_THREONINE-PROTEIN KINASE NEKL-3"/>
    <property type="match status" value="1"/>
</dbReference>
<keyword evidence="2" id="KW-0547">Nucleotide-binding</keyword>
<dbReference type="InterPro" id="IPR011009">
    <property type="entry name" value="Kinase-like_dom_sf"/>
</dbReference>
<feature type="compositionally biased region" description="Gly residues" evidence="5">
    <location>
        <begin position="64"/>
        <end position="73"/>
    </location>
</feature>
<feature type="region of interest" description="Disordered" evidence="5">
    <location>
        <begin position="64"/>
        <end position="84"/>
    </location>
</feature>
<reference evidence="7" key="1">
    <citation type="submission" date="2018-06" db="EMBL/GenBank/DDBJ databases">
        <authorList>
            <person name="Zhirakovskaya E."/>
        </authorList>
    </citation>
    <scope>NUCLEOTIDE SEQUENCE</scope>
</reference>
<evidence type="ECO:0000256" key="5">
    <source>
        <dbReference type="SAM" id="MobiDB-lite"/>
    </source>
</evidence>
<keyword evidence="1" id="KW-0808">Transferase</keyword>
<name>A0A3B1E3B1_9ZZZZ</name>
<evidence type="ECO:0000259" key="6">
    <source>
        <dbReference type="PROSITE" id="PS50011"/>
    </source>
</evidence>
<dbReference type="InterPro" id="IPR000719">
    <property type="entry name" value="Prot_kinase_dom"/>
</dbReference>
<evidence type="ECO:0000256" key="4">
    <source>
        <dbReference type="ARBA" id="ARBA00022840"/>
    </source>
</evidence>
<proteinExistence type="predicted"/>
<dbReference type="GO" id="GO:0004674">
    <property type="term" value="F:protein serine/threonine kinase activity"/>
    <property type="evidence" value="ECO:0007669"/>
    <property type="project" value="TreeGrafter"/>
</dbReference>
<dbReference type="PROSITE" id="PS50011">
    <property type="entry name" value="PROTEIN_KINASE_DOM"/>
    <property type="match status" value="1"/>
</dbReference>
<feature type="non-terminal residue" evidence="7">
    <location>
        <position position="171"/>
    </location>
</feature>